<dbReference type="PANTHER" id="PTHR45749:SF21">
    <property type="entry name" value="DUF4371 DOMAIN-CONTAINING PROTEIN"/>
    <property type="match status" value="1"/>
</dbReference>
<reference evidence="1 2" key="1">
    <citation type="submission" date="2023-02" db="EMBL/GenBank/DDBJ databases">
        <title>LHISI_Scaffold_Assembly.</title>
        <authorList>
            <person name="Stuart O.P."/>
            <person name="Cleave R."/>
            <person name="Magrath M.J.L."/>
            <person name="Mikheyev A.S."/>
        </authorList>
    </citation>
    <scope>NUCLEOTIDE SEQUENCE [LARGE SCALE GENOMIC DNA]</scope>
    <source>
        <strain evidence="1">Daus_M_001</strain>
        <tissue evidence="1">Leg muscle</tissue>
    </source>
</reference>
<evidence type="ECO:0008006" key="3">
    <source>
        <dbReference type="Google" id="ProtNLM"/>
    </source>
</evidence>
<evidence type="ECO:0000313" key="2">
    <source>
        <dbReference type="Proteomes" id="UP001159363"/>
    </source>
</evidence>
<evidence type="ECO:0000313" key="1">
    <source>
        <dbReference type="EMBL" id="KAJ8888524.1"/>
    </source>
</evidence>
<sequence>MTVLKNMSGHMKGAQAIISSKENRAIYIHCFSHSLKLALIHASSTNVLENVHTLAKFFNESVKRTAIFLNYKADDDPALAKNTTLKPLCPTRWTMQSKSLNVVNSKYETILSVLDSLKSKVSVANGLSAFFEKTSSLFYLKVSVLVFRITEELARNLQTSDIRITSTLRQTEIVIGHLTDLRKEEKFTEF</sequence>
<keyword evidence="2" id="KW-1185">Reference proteome</keyword>
<dbReference type="EMBL" id="JARBHB010000003">
    <property type="protein sequence ID" value="KAJ8888524.1"/>
    <property type="molecule type" value="Genomic_DNA"/>
</dbReference>
<dbReference type="Proteomes" id="UP001159363">
    <property type="component" value="Chromosome 3"/>
</dbReference>
<dbReference type="InterPro" id="IPR012337">
    <property type="entry name" value="RNaseH-like_sf"/>
</dbReference>
<proteinExistence type="predicted"/>
<dbReference type="PANTHER" id="PTHR45749">
    <property type="match status" value="1"/>
</dbReference>
<name>A0ABQ9HVW4_9NEOP</name>
<comment type="caution">
    <text evidence="1">The sequence shown here is derived from an EMBL/GenBank/DDBJ whole genome shotgun (WGS) entry which is preliminary data.</text>
</comment>
<dbReference type="SUPFAM" id="SSF53098">
    <property type="entry name" value="Ribonuclease H-like"/>
    <property type="match status" value="1"/>
</dbReference>
<gene>
    <name evidence="1" type="ORF">PR048_008015</name>
</gene>
<protein>
    <recommendedName>
        <fullName evidence="3">Zinc finger MYM-type 1-like</fullName>
    </recommendedName>
</protein>
<accession>A0ABQ9HVW4</accession>
<organism evidence="1 2">
    <name type="scientific">Dryococelus australis</name>
    <dbReference type="NCBI Taxonomy" id="614101"/>
    <lineage>
        <taxon>Eukaryota</taxon>
        <taxon>Metazoa</taxon>
        <taxon>Ecdysozoa</taxon>
        <taxon>Arthropoda</taxon>
        <taxon>Hexapoda</taxon>
        <taxon>Insecta</taxon>
        <taxon>Pterygota</taxon>
        <taxon>Neoptera</taxon>
        <taxon>Polyneoptera</taxon>
        <taxon>Phasmatodea</taxon>
        <taxon>Verophasmatodea</taxon>
        <taxon>Anareolatae</taxon>
        <taxon>Phasmatidae</taxon>
        <taxon>Eurycanthinae</taxon>
        <taxon>Dryococelus</taxon>
    </lineage>
</organism>